<dbReference type="Pfam" id="PF10405">
    <property type="entry name" value="BHD_3"/>
    <property type="match status" value="1"/>
</dbReference>
<feature type="domain" description="Rad4 beta-hairpin" evidence="10">
    <location>
        <begin position="778"/>
        <end position="852"/>
    </location>
</feature>
<protein>
    <recommendedName>
        <fullName evidence="13">Rad4 beta-hairpin domain-containing protein</fullName>
    </recommendedName>
</protein>
<dbReference type="Pfam" id="PF10403">
    <property type="entry name" value="BHD_1"/>
    <property type="match status" value="1"/>
</dbReference>
<gene>
    <name evidence="11" type="ORF">SmJEL517_g02513</name>
</gene>
<dbReference type="InterPro" id="IPR018327">
    <property type="entry name" value="BHD_2"/>
</dbReference>
<dbReference type="InterPro" id="IPR018325">
    <property type="entry name" value="Rad4/PNGase_transGLS-fold"/>
</dbReference>
<evidence type="ECO:0000259" key="10">
    <source>
        <dbReference type="SMART" id="SM01032"/>
    </source>
</evidence>
<feature type="compositionally biased region" description="Acidic residues" evidence="7">
    <location>
        <begin position="65"/>
        <end position="78"/>
    </location>
</feature>
<dbReference type="RefSeq" id="XP_031025586.1">
    <property type="nucleotide sequence ID" value="XM_031168441.1"/>
</dbReference>
<dbReference type="Gene3D" id="3.30.70.2460">
    <property type="entry name" value="Rad4, beta-hairpin domain BHD3"/>
    <property type="match status" value="1"/>
</dbReference>
<dbReference type="GO" id="GO:0071942">
    <property type="term" value="C:XPC complex"/>
    <property type="evidence" value="ECO:0007669"/>
    <property type="project" value="TreeGrafter"/>
</dbReference>
<dbReference type="InterPro" id="IPR036985">
    <property type="entry name" value="Transglutaminase-like_sf"/>
</dbReference>
<dbReference type="PANTHER" id="PTHR12135:SF0">
    <property type="entry name" value="DNA REPAIR PROTEIN COMPLEMENTING XP-C CELLS"/>
    <property type="match status" value="1"/>
</dbReference>
<dbReference type="GeneID" id="42003738"/>
<comment type="similarity">
    <text evidence="2">Belongs to the XPC family.</text>
</comment>
<comment type="caution">
    <text evidence="11">The sequence shown here is derived from an EMBL/GenBank/DDBJ whole genome shotgun (WGS) entry which is preliminary data.</text>
</comment>
<dbReference type="SUPFAM" id="SSF54001">
    <property type="entry name" value="Cysteine proteinases"/>
    <property type="match status" value="1"/>
</dbReference>
<keyword evidence="6" id="KW-0175">Coiled coil</keyword>
<feature type="compositionally biased region" description="Acidic residues" evidence="7">
    <location>
        <begin position="42"/>
        <end position="53"/>
    </location>
</feature>
<evidence type="ECO:0000313" key="12">
    <source>
        <dbReference type="Proteomes" id="UP000319731"/>
    </source>
</evidence>
<dbReference type="InterPro" id="IPR018326">
    <property type="entry name" value="Rad4_beta-hairpin_dom1"/>
</dbReference>
<feature type="coiled-coil region" evidence="6">
    <location>
        <begin position="722"/>
        <end position="749"/>
    </location>
</feature>
<dbReference type="AlphaFoldDB" id="A0A507C668"/>
<keyword evidence="5" id="KW-0539">Nucleus</keyword>
<keyword evidence="3" id="KW-0227">DNA damage</keyword>
<dbReference type="Proteomes" id="UP000319731">
    <property type="component" value="Unassembled WGS sequence"/>
</dbReference>
<dbReference type="SMART" id="SM01031">
    <property type="entry name" value="BHD_2"/>
    <property type="match status" value="1"/>
</dbReference>
<feature type="region of interest" description="Disordered" evidence="7">
    <location>
        <begin position="1"/>
        <end position="78"/>
    </location>
</feature>
<dbReference type="FunFam" id="3.30.70.2460:FF:000001">
    <property type="entry name" value="DNA repair protein Rad4 family"/>
    <property type="match status" value="1"/>
</dbReference>
<dbReference type="InterPro" id="IPR042488">
    <property type="entry name" value="Rad4_BHD3_sf"/>
</dbReference>
<dbReference type="Gene3D" id="2.20.20.110">
    <property type="entry name" value="Rad4, beta-hairpin domain BHD1"/>
    <property type="match status" value="1"/>
</dbReference>
<dbReference type="STRING" id="1806994.A0A507C668"/>
<evidence type="ECO:0000313" key="11">
    <source>
        <dbReference type="EMBL" id="TPX35001.1"/>
    </source>
</evidence>
<dbReference type="GO" id="GO:0006298">
    <property type="term" value="P:mismatch repair"/>
    <property type="evidence" value="ECO:0007669"/>
    <property type="project" value="TreeGrafter"/>
</dbReference>
<evidence type="ECO:0000256" key="2">
    <source>
        <dbReference type="ARBA" id="ARBA00009525"/>
    </source>
</evidence>
<evidence type="ECO:0000256" key="5">
    <source>
        <dbReference type="ARBA" id="ARBA00023242"/>
    </source>
</evidence>
<evidence type="ECO:0000256" key="3">
    <source>
        <dbReference type="ARBA" id="ARBA00022763"/>
    </source>
</evidence>
<sequence>MSKRKIVDEEDEKPVQQPRQRQSKTPSTGRFGGVTFGQNDSSSDEEDEGEGDYDTPNNNNNNDLASDDDDEQDDEEEFFEVPVEPQGGISLSNMQPFEIQIPKSTQLDWKATKQKEKEDKYRKQREQQLRKDEADLLKSIHCVHLLCLVAVGMERNTWCNDLELQALMIGLIPSNLSAAFMANTIQLGSNKGKGKASDSSPQLMTHLRMLLPFFTSRFTVNPNLDSEESRGVPYLIATINSMLEASGPQRINQVPLSRESICILFVTVCRALGLRTRLVASLHPAPLVAKKAPLPRKPSAKTKHSSKDTTADYNVEHDDDDTGGDKKKTKLNKKAKTETLTKRKKASEINIAAARTTSGDDSEPSPPKKKSKQTIVKKIAATIREKTSSSAKQEPQPKQTDSAALDDDSDFEDTDPPTSSSKSIPTPSKSKSKTSSNSKNSKVVEVSDDESELDEGPPRKKAVAKIEPLAKKKTIQRREEEVATASDSDCMIIDVKGFPASTVSTKSAIKGRSKSDLDELGPNFLPIQYMAEVFNPHDNEWITLNPLTGKMNEPLEWVNAVGFSKNRQAQVQYVVAFDDAFGIRCVTRRYTSLYLGKTSKLRYKESGQDYLEETLKSFAREWDQTGVVESAKLNAAAVQEPMPTTLSAFNNHPLYALEKHLKSAEVIHPIGKKHAIGTFRNMLVYPRKNVLQCKSPEQWKRDGRDVREGEKPMKLIKARAVTIRKKREIEQYKEAKAQAEERGDDVESIAGVDVSQTPLYAEMQTDWITHPPIVDGKIPKNSFGNFEFFNRRMLPPGAVYLPFKGLSKTAKKLGIDYANAVTGFEFKAGRSFPRVEGVIVAKESAAVLIEAADQEQKIDYEKKAEKRSKKAINNWKKLVRALFIRQRVQTEFGDGHDAVDQGEDVFGGAADEGETIELRNNIAGGFLREADDENIMLEEALGAGGNDEDEEMEW</sequence>
<dbReference type="GO" id="GO:0005737">
    <property type="term" value="C:cytoplasm"/>
    <property type="evidence" value="ECO:0007669"/>
    <property type="project" value="TreeGrafter"/>
</dbReference>
<dbReference type="GO" id="GO:0000111">
    <property type="term" value="C:nucleotide-excision repair factor 2 complex"/>
    <property type="evidence" value="ECO:0007669"/>
    <property type="project" value="TreeGrafter"/>
</dbReference>
<feature type="compositionally biased region" description="Low complexity" evidence="7">
    <location>
        <begin position="416"/>
        <end position="444"/>
    </location>
</feature>
<name>A0A507C668_9FUNG</name>
<reference evidence="11 12" key="1">
    <citation type="journal article" date="2019" name="Sci. Rep.">
        <title>Comparative genomics of chytrid fungi reveal insights into the obligate biotrophic and pathogenic lifestyle of Synchytrium endobioticum.</title>
        <authorList>
            <person name="van de Vossenberg B.T.L.H."/>
            <person name="Warris S."/>
            <person name="Nguyen H.D.T."/>
            <person name="van Gent-Pelzer M.P.E."/>
            <person name="Joly D.L."/>
            <person name="van de Geest H.C."/>
            <person name="Bonants P.J.M."/>
            <person name="Smith D.S."/>
            <person name="Levesque C.A."/>
            <person name="van der Lee T.A.J."/>
        </authorList>
    </citation>
    <scope>NUCLEOTIDE SEQUENCE [LARGE SCALE GENOMIC DNA]</scope>
    <source>
        <strain evidence="11 12">JEL517</strain>
    </source>
</reference>
<feature type="compositionally biased region" description="Polar residues" evidence="7">
    <location>
        <begin position="17"/>
        <end position="28"/>
    </location>
</feature>
<feature type="compositionally biased region" description="Acidic residues" evidence="7">
    <location>
        <begin position="404"/>
        <end position="415"/>
    </location>
</feature>
<feature type="compositionally biased region" description="Polar residues" evidence="7">
    <location>
        <begin position="388"/>
        <end position="400"/>
    </location>
</feature>
<dbReference type="EMBL" id="QEAO01000010">
    <property type="protein sequence ID" value="TPX35001.1"/>
    <property type="molecule type" value="Genomic_DNA"/>
</dbReference>
<dbReference type="GO" id="GO:0003684">
    <property type="term" value="F:damaged DNA binding"/>
    <property type="evidence" value="ECO:0007669"/>
    <property type="project" value="InterPro"/>
</dbReference>
<keyword evidence="12" id="KW-1185">Reference proteome</keyword>
<dbReference type="PANTHER" id="PTHR12135">
    <property type="entry name" value="DNA REPAIR PROTEIN XP-C / RAD4"/>
    <property type="match status" value="1"/>
</dbReference>
<dbReference type="SMART" id="SM01030">
    <property type="entry name" value="BHD_1"/>
    <property type="match status" value="1"/>
</dbReference>
<evidence type="ECO:0000256" key="6">
    <source>
        <dbReference type="SAM" id="Coils"/>
    </source>
</evidence>
<evidence type="ECO:0000259" key="8">
    <source>
        <dbReference type="SMART" id="SM01030"/>
    </source>
</evidence>
<dbReference type="InterPro" id="IPR018328">
    <property type="entry name" value="Rad4_beta-hairpin_dom3"/>
</dbReference>
<dbReference type="InterPro" id="IPR038765">
    <property type="entry name" value="Papain-like_cys_pep_sf"/>
</dbReference>
<proteinExistence type="inferred from homology"/>
<evidence type="ECO:0000259" key="9">
    <source>
        <dbReference type="SMART" id="SM01031"/>
    </source>
</evidence>
<organism evidence="11 12">
    <name type="scientific">Synchytrium microbalum</name>
    <dbReference type="NCBI Taxonomy" id="1806994"/>
    <lineage>
        <taxon>Eukaryota</taxon>
        <taxon>Fungi</taxon>
        <taxon>Fungi incertae sedis</taxon>
        <taxon>Chytridiomycota</taxon>
        <taxon>Chytridiomycota incertae sedis</taxon>
        <taxon>Chytridiomycetes</taxon>
        <taxon>Synchytriales</taxon>
        <taxon>Synchytriaceae</taxon>
        <taxon>Synchytrium</taxon>
    </lineage>
</organism>
<dbReference type="Pfam" id="PF10404">
    <property type="entry name" value="BHD_2"/>
    <property type="match status" value="1"/>
</dbReference>
<evidence type="ECO:0000256" key="7">
    <source>
        <dbReference type="SAM" id="MobiDB-lite"/>
    </source>
</evidence>
<dbReference type="GO" id="GO:0006289">
    <property type="term" value="P:nucleotide-excision repair"/>
    <property type="evidence" value="ECO:0007669"/>
    <property type="project" value="InterPro"/>
</dbReference>
<feature type="compositionally biased region" description="Basic and acidic residues" evidence="7">
    <location>
        <begin position="305"/>
        <end position="316"/>
    </location>
</feature>
<comment type="subcellular location">
    <subcellularLocation>
        <location evidence="1">Nucleus</location>
    </subcellularLocation>
</comment>
<accession>A0A507C668</accession>
<evidence type="ECO:0008006" key="13">
    <source>
        <dbReference type="Google" id="ProtNLM"/>
    </source>
</evidence>
<feature type="domain" description="Rad4 beta-hairpin" evidence="8">
    <location>
        <begin position="638"/>
        <end position="691"/>
    </location>
</feature>
<dbReference type="Pfam" id="PF03835">
    <property type="entry name" value="Rad4"/>
    <property type="match status" value="1"/>
</dbReference>
<keyword evidence="4" id="KW-0234">DNA repair</keyword>
<evidence type="ECO:0000256" key="1">
    <source>
        <dbReference type="ARBA" id="ARBA00004123"/>
    </source>
</evidence>
<feature type="compositionally biased region" description="Low complexity" evidence="7">
    <location>
        <begin position="54"/>
        <end position="64"/>
    </location>
</feature>
<feature type="domain" description="Rad4 beta-hairpin" evidence="9">
    <location>
        <begin position="693"/>
        <end position="771"/>
    </location>
</feature>
<dbReference type="SMART" id="SM01032">
    <property type="entry name" value="BHD_3"/>
    <property type="match status" value="1"/>
</dbReference>
<feature type="compositionally biased region" description="Acidic residues" evidence="7">
    <location>
        <begin position="446"/>
        <end position="455"/>
    </location>
</feature>
<feature type="region of interest" description="Disordered" evidence="7">
    <location>
        <begin position="291"/>
        <end position="465"/>
    </location>
</feature>
<dbReference type="GO" id="GO:0003697">
    <property type="term" value="F:single-stranded DNA binding"/>
    <property type="evidence" value="ECO:0007669"/>
    <property type="project" value="TreeGrafter"/>
</dbReference>
<dbReference type="Gene3D" id="3.90.260.10">
    <property type="entry name" value="Transglutaminase-like"/>
    <property type="match status" value="2"/>
</dbReference>
<evidence type="ECO:0000256" key="4">
    <source>
        <dbReference type="ARBA" id="ARBA00023204"/>
    </source>
</evidence>
<dbReference type="OrthoDB" id="300780at2759"/>
<dbReference type="InterPro" id="IPR004583">
    <property type="entry name" value="DNA_repair_Rad4"/>
</dbReference>